<gene>
    <name evidence="1" type="ORF">NUW54_g1920</name>
</gene>
<evidence type="ECO:0000313" key="2">
    <source>
        <dbReference type="Proteomes" id="UP001144978"/>
    </source>
</evidence>
<organism evidence="1 2">
    <name type="scientific">Trametes sanguinea</name>
    <dbReference type="NCBI Taxonomy" id="158606"/>
    <lineage>
        <taxon>Eukaryota</taxon>
        <taxon>Fungi</taxon>
        <taxon>Dikarya</taxon>
        <taxon>Basidiomycota</taxon>
        <taxon>Agaricomycotina</taxon>
        <taxon>Agaricomycetes</taxon>
        <taxon>Polyporales</taxon>
        <taxon>Polyporaceae</taxon>
        <taxon>Trametes</taxon>
    </lineage>
</organism>
<dbReference type="EMBL" id="JANSHE010000339">
    <property type="protein sequence ID" value="KAJ3012266.1"/>
    <property type="molecule type" value="Genomic_DNA"/>
</dbReference>
<protein>
    <submittedName>
        <fullName evidence="1">Uncharacterized protein</fullName>
    </submittedName>
</protein>
<keyword evidence="2" id="KW-1185">Reference proteome</keyword>
<name>A0ACC1Q6D6_9APHY</name>
<evidence type="ECO:0000313" key="1">
    <source>
        <dbReference type="EMBL" id="KAJ3012266.1"/>
    </source>
</evidence>
<accession>A0ACC1Q6D6</accession>
<reference evidence="1" key="1">
    <citation type="submission" date="2022-08" db="EMBL/GenBank/DDBJ databases">
        <title>Genome Sequence of Pycnoporus sanguineus.</title>
        <authorList>
            <person name="Buettner E."/>
        </authorList>
    </citation>
    <scope>NUCLEOTIDE SEQUENCE</scope>
    <source>
        <strain evidence="1">CG-C14</strain>
    </source>
</reference>
<dbReference type="Proteomes" id="UP001144978">
    <property type="component" value="Unassembled WGS sequence"/>
</dbReference>
<comment type="caution">
    <text evidence="1">The sequence shown here is derived from an EMBL/GenBank/DDBJ whole genome shotgun (WGS) entry which is preliminary data.</text>
</comment>
<proteinExistence type="predicted"/>
<sequence length="169" mass="17621">MRSSLSDASKSMRETTSAMATDRSLSSRQLQERASQQTATAFEGFPPPASLGSQLASDTVFSLLDSILQQATPLATALPAELQPSEAGSQSMTQLPQNSTSMDPRPAPSNASEHSGRKRSLLPLIAIPGALLVFLCVLASLSVSTASLRGRADCGEVACGSASVRQGLW</sequence>